<dbReference type="GO" id="GO:0004553">
    <property type="term" value="F:hydrolase activity, hydrolyzing O-glycosyl compounds"/>
    <property type="evidence" value="ECO:0007669"/>
    <property type="project" value="InterPro"/>
</dbReference>
<reference evidence="6 7" key="1">
    <citation type="journal article" date="2016" name="Nat. Commun.">
        <title>Thousands of microbial genomes shed light on interconnected biogeochemical processes in an aquifer system.</title>
        <authorList>
            <person name="Anantharaman K."/>
            <person name="Brown C.T."/>
            <person name="Hug L.A."/>
            <person name="Sharon I."/>
            <person name="Castelle C.J."/>
            <person name="Probst A.J."/>
            <person name="Thomas B.C."/>
            <person name="Singh A."/>
            <person name="Wilkins M.J."/>
            <person name="Karaoz U."/>
            <person name="Brodie E.L."/>
            <person name="Williams K.H."/>
            <person name="Hubbard S.S."/>
            <person name="Banfield J.F."/>
        </authorList>
    </citation>
    <scope>NUCLEOTIDE SEQUENCE [LARGE SCALE GENOMIC DNA]</scope>
</reference>
<evidence type="ECO:0000256" key="4">
    <source>
        <dbReference type="SAM" id="Phobius"/>
    </source>
</evidence>
<dbReference type="SUPFAM" id="SSF51445">
    <property type="entry name" value="(Trans)glycosidases"/>
    <property type="match status" value="1"/>
</dbReference>
<feature type="active site" description="Nucleophile" evidence="3">
    <location>
        <position position="507"/>
    </location>
</feature>
<keyword evidence="1 3" id="KW-0378">Hydrolase</keyword>
<evidence type="ECO:0000313" key="6">
    <source>
        <dbReference type="EMBL" id="OGC48012.1"/>
    </source>
</evidence>
<feature type="domain" description="GH26" evidence="5">
    <location>
        <begin position="234"/>
        <end position="590"/>
    </location>
</feature>
<keyword evidence="2 3" id="KW-0326">Glycosidase</keyword>
<dbReference type="PROSITE" id="PS51764">
    <property type="entry name" value="GH26"/>
    <property type="match status" value="1"/>
</dbReference>
<evidence type="ECO:0000256" key="2">
    <source>
        <dbReference type="ARBA" id="ARBA00023295"/>
    </source>
</evidence>
<keyword evidence="4" id="KW-0472">Membrane</keyword>
<gene>
    <name evidence="6" type="ORF">A2713_00655</name>
</gene>
<dbReference type="EMBL" id="MEUX01000003">
    <property type="protein sequence ID" value="OGC48012.1"/>
    <property type="molecule type" value="Genomic_DNA"/>
</dbReference>
<organism evidence="6 7">
    <name type="scientific">candidate division WWE3 bacterium RIFCSPHIGHO2_01_FULL_35_17</name>
    <dbReference type="NCBI Taxonomy" id="1802614"/>
    <lineage>
        <taxon>Bacteria</taxon>
        <taxon>Katanobacteria</taxon>
    </lineage>
</organism>
<accession>A0A1F4USZ1</accession>
<feature type="transmembrane region" description="Helical" evidence="4">
    <location>
        <begin position="7"/>
        <end position="24"/>
    </location>
</feature>
<dbReference type="InterPro" id="IPR022790">
    <property type="entry name" value="GH26_dom"/>
</dbReference>
<comment type="similarity">
    <text evidence="3">Belongs to the glycosyl hydrolase 26 family.</text>
</comment>
<dbReference type="Gene3D" id="3.20.20.80">
    <property type="entry name" value="Glycosidases"/>
    <property type="match status" value="1"/>
</dbReference>
<dbReference type="Proteomes" id="UP000176444">
    <property type="component" value="Unassembled WGS sequence"/>
</dbReference>
<evidence type="ECO:0000259" key="5">
    <source>
        <dbReference type="PROSITE" id="PS51764"/>
    </source>
</evidence>
<name>A0A1F4USZ1_UNCKA</name>
<proteinExistence type="inferred from homology"/>
<protein>
    <recommendedName>
        <fullName evidence="5">GH26 domain-containing protein</fullName>
    </recommendedName>
</protein>
<dbReference type="AlphaFoldDB" id="A0A1F4USZ1"/>
<feature type="active site" description="Proton donor" evidence="3">
    <location>
        <position position="354"/>
    </location>
</feature>
<evidence type="ECO:0000256" key="3">
    <source>
        <dbReference type="PROSITE-ProRule" id="PRU01100"/>
    </source>
</evidence>
<sequence>MVKKKKVIIGILVIIVVIVVLVLLDKDKLVLLNKDQSEEQTITKQFITSGSSGTWSSKENKVNTNVELKDGWIRLWYNTRDFIGEISFINELPLKLSGDGIFIKAKGEGVWMVSLGASDSFSDPATLPYFMLEVKSEEDDYYLPFSDFGFRSEYTGDVSILNPDKIKSLIFIPSLGWSEKGQSHFLEIKEIKSYEKGISSETDNDGDGIPNNNDWDIDGDGWFNILEGYAGTDQMNPSDFPNGKLGVPSNGSYTGTLITSGATGIVEFEELTGMKSAIISVFPGWEINPNAPLKLDKPFLDWVWRHGSIPRHSWIPEGIRIQDILDGKHDEIVNALAREVKALKQPIIWAWGVEVTGSPGEPSNALWNFGKDGTEKWFETDNMYTYYGDLNELDGIERWKDYVAYMKKVFDSHGANNLIYFFHVLAEEYSTAGEDILDGMYPVPGDWNSVEKYYPSDEFVDWCGLSVNGPMWHKDKWRTLDEIFSDNKNHLTKLQNVCKEKPFFIPEFSFFPQENKNPEKSRAELFSKVFEQLKTKYPFIKAWTYENTRALSPPVLDIWPIAPFMGPDSPPDEIEAFKKAVTENSYFIKDPILLPK</sequence>
<dbReference type="InterPro" id="IPR017853">
    <property type="entry name" value="GH"/>
</dbReference>
<evidence type="ECO:0000256" key="1">
    <source>
        <dbReference type="ARBA" id="ARBA00022801"/>
    </source>
</evidence>
<evidence type="ECO:0000313" key="7">
    <source>
        <dbReference type="Proteomes" id="UP000176444"/>
    </source>
</evidence>
<keyword evidence="4" id="KW-0812">Transmembrane</keyword>
<comment type="caution">
    <text evidence="6">The sequence shown here is derived from an EMBL/GenBank/DDBJ whole genome shotgun (WGS) entry which is preliminary data.</text>
</comment>
<keyword evidence="4" id="KW-1133">Transmembrane helix</keyword>